<feature type="compositionally biased region" description="Polar residues" evidence="1">
    <location>
        <begin position="118"/>
        <end position="128"/>
    </location>
</feature>
<dbReference type="Proteomes" id="UP000053989">
    <property type="component" value="Unassembled WGS sequence"/>
</dbReference>
<protein>
    <submittedName>
        <fullName evidence="2">Uncharacterized protein</fullName>
    </submittedName>
</protein>
<dbReference type="OrthoDB" id="2693414at2759"/>
<sequence>MPRGTKDTEDKTNGDPNTRVLHSHRIVPLLNKFGPARGVVPFKVGLPIGIPCKQKVKCTVEDMEDKDTGESPVTPTVLATCKVKLYHAIQLPEGWEEHMFGLRDQRSLTLIPSARQPALQTLPMQAHQSLEKKTEEDEDKLEDEAEISGAAVHDVEQDLEDNAMARPGDEDMSSQDGSNYSADVRGAKGKKVAQGSAPSDDHSSLPPSSPPADSGDSDTKIDVDKNTSLRCKKSKTHQSRKEANAMTVKPGGVSGRGNNEPQVPKKPDTLSNAALEEIRSFSDEVKVKAEELGQQLGKSAQDILVAAGFGVKPSHNKVNDVNLFHSWYWVTQPKPEGASRNEFNDTITKEYNELMKDIPKDDVAVRRKKLKCVYEWQETSTVVPSNKSVKSIATRLENAKVQFSGLAESWSNLKEIEIVGVLISNMVRQFINERAIDLHALMDKYTAIFKNGDGSTTGLIGNSGSSVLDPALEL</sequence>
<dbReference type="STRING" id="1036808.A0A0C3DVG8"/>
<evidence type="ECO:0000256" key="1">
    <source>
        <dbReference type="SAM" id="MobiDB-lite"/>
    </source>
</evidence>
<reference evidence="3" key="2">
    <citation type="submission" date="2015-01" db="EMBL/GenBank/DDBJ databases">
        <title>Evolutionary Origins and Diversification of the Mycorrhizal Mutualists.</title>
        <authorList>
            <consortium name="DOE Joint Genome Institute"/>
            <consortium name="Mycorrhizal Genomics Consortium"/>
            <person name="Kohler A."/>
            <person name="Kuo A."/>
            <person name="Nagy L.G."/>
            <person name="Floudas D."/>
            <person name="Copeland A."/>
            <person name="Barry K.W."/>
            <person name="Cichocki N."/>
            <person name="Veneault-Fourrey C."/>
            <person name="LaButti K."/>
            <person name="Lindquist E.A."/>
            <person name="Lipzen A."/>
            <person name="Lundell T."/>
            <person name="Morin E."/>
            <person name="Murat C."/>
            <person name="Riley R."/>
            <person name="Ohm R."/>
            <person name="Sun H."/>
            <person name="Tunlid A."/>
            <person name="Henrissat B."/>
            <person name="Grigoriev I.V."/>
            <person name="Hibbett D.S."/>
            <person name="Martin F."/>
        </authorList>
    </citation>
    <scope>NUCLEOTIDE SEQUENCE [LARGE SCALE GENOMIC DNA]</scope>
    <source>
        <strain evidence="3">Foug A</strain>
    </source>
</reference>
<feature type="region of interest" description="Disordered" evidence="1">
    <location>
        <begin position="116"/>
        <end position="144"/>
    </location>
</feature>
<feature type="region of interest" description="Disordered" evidence="1">
    <location>
        <begin position="1"/>
        <end position="20"/>
    </location>
</feature>
<accession>A0A0C3DVG8</accession>
<evidence type="ECO:0000313" key="2">
    <source>
        <dbReference type="EMBL" id="KIM60174.1"/>
    </source>
</evidence>
<dbReference type="AlphaFoldDB" id="A0A0C3DVG8"/>
<dbReference type="HOGENOM" id="CLU_016973_1_1_1"/>
<feature type="region of interest" description="Disordered" evidence="1">
    <location>
        <begin position="164"/>
        <end position="268"/>
    </location>
</feature>
<proteinExistence type="predicted"/>
<gene>
    <name evidence="2" type="ORF">SCLCIDRAFT_26820</name>
</gene>
<feature type="compositionally biased region" description="Basic and acidic residues" evidence="1">
    <location>
        <begin position="1"/>
        <end position="13"/>
    </location>
</feature>
<organism evidence="2 3">
    <name type="scientific">Scleroderma citrinum Foug A</name>
    <dbReference type="NCBI Taxonomy" id="1036808"/>
    <lineage>
        <taxon>Eukaryota</taxon>
        <taxon>Fungi</taxon>
        <taxon>Dikarya</taxon>
        <taxon>Basidiomycota</taxon>
        <taxon>Agaricomycotina</taxon>
        <taxon>Agaricomycetes</taxon>
        <taxon>Agaricomycetidae</taxon>
        <taxon>Boletales</taxon>
        <taxon>Sclerodermatineae</taxon>
        <taxon>Sclerodermataceae</taxon>
        <taxon>Scleroderma</taxon>
    </lineage>
</organism>
<dbReference type="EMBL" id="KN822065">
    <property type="protein sequence ID" value="KIM60174.1"/>
    <property type="molecule type" value="Genomic_DNA"/>
</dbReference>
<keyword evidence="3" id="KW-1185">Reference proteome</keyword>
<dbReference type="InParanoid" id="A0A0C3DVG8"/>
<reference evidence="2 3" key="1">
    <citation type="submission" date="2014-04" db="EMBL/GenBank/DDBJ databases">
        <authorList>
            <consortium name="DOE Joint Genome Institute"/>
            <person name="Kuo A."/>
            <person name="Kohler A."/>
            <person name="Nagy L.G."/>
            <person name="Floudas D."/>
            <person name="Copeland A."/>
            <person name="Barry K.W."/>
            <person name="Cichocki N."/>
            <person name="Veneault-Fourrey C."/>
            <person name="LaButti K."/>
            <person name="Lindquist E.A."/>
            <person name="Lipzen A."/>
            <person name="Lundell T."/>
            <person name="Morin E."/>
            <person name="Murat C."/>
            <person name="Sun H."/>
            <person name="Tunlid A."/>
            <person name="Henrissat B."/>
            <person name="Grigoriev I.V."/>
            <person name="Hibbett D.S."/>
            <person name="Martin F."/>
            <person name="Nordberg H.P."/>
            <person name="Cantor M.N."/>
            <person name="Hua S.X."/>
        </authorList>
    </citation>
    <scope>NUCLEOTIDE SEQUENCE [LARGE SCALE GENOMIC DNA]</scope>
    <source>
        <strain evidence="2 3">Foug A</strain>
    </source>
</reference>
<feature type="compositionally biased region" description="Basic and acidic residues" evidence="1">
    <location>
        <begin position="217"/>
        <end position="227"/>
    </location>
</feature>
<evidence type="ECO:0000313" key="3">
    <source>
        <dbReference type="Proteomes" id="UP000053989"/>
    </source>
</evidence>
<name>A0A0C3DVG8_9AGAM</name>